<proteinExistence type="predicted"/>
<dbReference type="PANTHER" id="PTHR33070:SF120">
    <property type="entry name" value="EXPRESSED PROTEIN"/>
    <property type="match status" value="1"/>
</dbReference>
<dbReference type="AlphaFoldDB" id="A0AAE2BML7"/>
<dbReference type="GO" id="GO:0048364">
    <property type="term" value="P:root development"/>
    <property type="evidence" value="ECO:0007669"/>
    <property type="project" value="InterPro"/>
</dbReference>
<name>A0AAE2BML7_9LAMI</name>
<evidence type="ECO:0000313" key="1">
    <source>
        <dbReference type="EMBL" id="KAK4390904.1"/>
    </source>
</evidence>
<comment type="caution">
    <text evidence="1">The sequence shown here is derived from an EMBL/GenBank/DDBJ whole genome shotgun (WGS) entry which is preliminary data.</text>
</comment>
<organism evidence="1 2">
    <name type="scientific">Sesamum angolense</name>
    <dbReference type="NCBI Taxonomy" id="2727404"/>
    <lineage>
        <taxon>Eukaryota</taxon>
        <taxon>Viridiplantae</taxon>
        <taxon>Streptophyta</taxon>
        <taxon>Embryophyta</taxon>
        <taxon>Tracheophyta</taxon>
        <taxon>Spermatophyta</taxon>
        <taxon>Magnoliopsida</taxon>
        <taxon>eudicotyledons</taxon>
        <taxon>Gunneridae</taxon>
        <taxon>Pentapetalae</taxon>
        <taxon>asterids</taxon>
        <taxon>lamiids</taxon>
        <taxon>Lamiales</taxon>
        <taxon>Pedaliaceae</taxon>
        <taxon>Sesamum</taxon>
    </lineage>
</organism>
<reference evidence="1" key="2">
    <citation type="journal article" date="2024" name="Plant">
        <title>Genomic evolution and insights into agronomic trait innovations of Sesamum species.</title>
        <authorList>
            <person name="Miao H."/>
            <person name="Wang L."/>
            <person name="Qu L."/>
            <person name="Liu H."/>
            <person name="Sun Y."/>
            <person name="Le M."/>
            <person name="Wang Q."/>
            <person name="Wei S."/>
            <person name="Zheng Y."/>
            <person name="Lin W."/>
            <person name="Duan Y."/>
            <person name="Cao H."/>
            <person name="Xiong S."/>
            <person name="Wang X."/>
            <person name="Wei L."/>
            <person name="Li C."/>
            <person name="Ma Q."/>
            <person name="Ju M."/>
            <person name="Zhao R."/>
            <person name="Li G."/>
            <person name="Mu C."/>
            <person name="Tian Q."/>
            <person name="Mei H."/>
            <person name="Zhang T."/>
            <person name="Gao T."/>
            <person name="Zhang H."/>
        </authorList>
    </citation>
    <scope>NUCLEOTIDE SEQUENCE</scope>
    <source>
        <strain evidence="1">K16</strain>
    </source>
</reference>
<dbReference type="PANTHER" id="PTHR33070">
    <property type="entry name" value="OS06G0725500 PROTEIN"/>
    <property type="match status" value="1"/>
</dbReference>
<dbReference type="EMBL" id="JACGWL010000012">
    <property type="protein sequence ID" value="KAK4390904.1"/>
    <property type="molecule type" value="Genomic_DNA"/>
</dbReference>
<gene>
    <name evidence="1" type="ORF">Sango_2153700</name>
</gene>
<dbReference type="InterPro" id="IPR004320">
    <property type="entry name" value="BPS1_pln"/>
</dbReference>
<accession>A0AAE2BML7</accession>
<keyword evidence="2" id="KW-1185">Reference proteome</keyword>
<dbReference type="Pfam" id="PF03087">
    <property type="entry name" value="BPS1"/>
    <property type="match status" value="1"/>
</dbReference>
<dbReference type="GO" id="GO:0048367">
    <property type="term" value="P:shoot system development"/>
    <property type="evidence" value="ECO:0007669"/>
    <property type="project" value="InterPro"/>
</dbReference>
<dbReference type="Proteomes" id="UP001289374">
    <property type="component" value="Unassembled WGS sequence"/>
</dbReference>
<protein>
    <submittedName>
        <fullName evidence="1">Uncharacterized protein</fullName>
    </submittedName>
</protein>
<evidence type="ECO:0000313" key="2">
    <source>
        <dbReference type="Proteomes" id="UP001289374"/>
    </source>
</evidence>
<sequence>MRLLDSCGIAKDITALVKESVQELKFSLRTSRDETVMAHDIDTYMAPRRKVYKRIKKCIKNMKGSKQFSPNAVQYKDQDLKTITSKLKETKAIGFSYSNVLKQLKALEMVILEIEEGLESTFRNLVKERVSLVTALSH</sequence>
<reference evidence="1" key="1">
    <citation type="submission" date="2020-06" db="EMBL/GenBank/DDBJ databases">
        <authorList>
            <person name="Li T."/>
            <person name="Hu X."/>
            <person name="Zhang T."/>
            <person name="Song X."/>
            <person name="Zhang H."/>
            <person name="Dai N."/>
            <person name="Sheng W."/>
            <person name="Hou X."/>
            <person name="Wei L."/>
        </authorList>
    </citation>
    <scope>NUCLEOTIDE SEQUENCE</scope>
    <source>
        <strain evidence="1">K16</strain>
        <tissue evidence="1">Leaf</tissue>
    </source>
</reference>